<dbReference type="PANTHER" id="PTHR11895">
    <property type="entry name" value="TRANSAMIDASE"/>
    <property type="match status" value="1"/>
</dbReference>
<dbReference type="PATRIC" id="fig|1254439.12.peg.1384"/>
<name>M4RGH0_9BIFI</name>
<dbReference type="GO" id="GO:0004040">
    <property type="term" value="F:amidase activity"/>
    <property type="evidence" value="ECO:0007669"/>
    <property type="project" value="UniProtKB-EC"/>
</dbReference>
<dbReference type="Proteomes" id="UP000011835">
    <property type="component" value="Chromosome"/>
</dbReference>
<dbReference type="PROSITE" id="PS00571">
    <property type="entry name" value="AMIDASES"/>
    <property type="match status" value="1"/>
</dbReference>
<dbReference type="InterPro" id="IPR023631">
    <property type="entry name" value="Amidase_dom"/>
</dbReference>
<evidence type="ECO:0000313" key="3">
    <source>
        <dbReference type="Proteomes" id="UP000011835"/>
    </source>
</evidence>
<protein>
    <submittedName>
        <fullName evidence="2">Amidase</fullName>
        <ecNumber evidence="2">3.5.1.4</ecNumber>
    </submittedName>
</protein>
<keyword evidence="3" id="KW-1185">Reference proteome</keyword>
<proteinExistence type="predicted"/>
<accession>M4RGH0</accession>
<dbReference type="EMBL" id="CP004346">
    <property type="protein sequence ID" value="AGH41658.1"/>
    <property type="molecule type" value="Genomic_DNA"/>
</dbReference>
<sequence>MLAANHVKEDVMFTVAQYRAAYLNGKLKPSDVISGHLRYAHTVADRVNAISAYRETAVEQAKASDSRYASGKPKGPLDGVPVIVKDSYHVAGLPRWHGSAIHDGDPVSSASSEPVMRLEEAGAIIVAKGTMPDMGMLASGISSQFGIVRNPWNTELSPGGSSSGVGAALACGLAAFGLGTDIAGSVRLPAAHCGLAAIKPTQGRIAYSPASVMRSSGVLARTVADVIEGLSVVGQQADSDPWCLPGAFAAVPEQSVLAKTPRVGVLLDMGYGLSPQRAVAEAVERAAKRLECYGCIVKPLRLHLTDADYDNADRVFKAHAAAEIRASRHPQAVLDLVADWVKEADTLSMADYEDAMNGLLTTVAAIERELQGFDYLISPVIPVTGFPADSPGPGDERELLHHTQFTAWWNQTTRPAAVYCEAMDDATHLPVDVQVIGRRFDDAGVLALAGFLERTRGFDMQFPSFEGVPDDHE</sequence>
<evidence type="ECO:0000313" key="2">
    <source>
        <dbReference type="EMBL" id="AGH41658.1"/>
    </source>
</evidence>
<dbReference type="Pfam" id="PF01425">
    <property type="entry name" value="Amidase"/>
    <property type="match status" value="1"/>
</dbReference>
<reference evidence="2 3" key="1">
    <citation type="journal article" date="2013" name="Genome Announc.">
        <title>Complete Genome Sequence of the Probiotic Bifidobacterium thermophilum Strain RBL67.</title>
        <authorList>
            <person name="Jans C."/>
            <person name="Lacroix C."/>
            <person name="Follador R."/>
            <person name="Stevens M.J."/>
        </authorList>
    </citation>
    <scope>NUCLEOTIDE SEQUENCE [LARGE SCALE GENOMIC DNA]</scope>
    <source>
        <strain evidence="2 3">RBL67</strain>
    </source>
</reference>
<evidence type="ECO:0000259" key="1">
    <source>
        <dbReference type="Pfam" id="PF01425"/>
    </source>
</evidence>
<dbReference type="HOGENOM" id="CLU_009600_0_4_11"/>
<gene>
    <name evidence="2" type="ORF">D805_1391</name>
</gene>
<dbReference type="InterPro" id="IPR000120">
    <property type="entry name" value="Amidase"/>
</dbReference>
<keyword evidence="2" id="KW-0378">Hydrolase</keyword>
<dbReference type="KEGG" id="btp:D805_1391"/>
<dbReference type="EC" id="3.5.1.4" evidence="2"/>
<dbReference type="PANTHER" id="PTHR11895:SF173">
    <property type="entry name" value="GLUTAMYL-TRNA AMIDOTRANSFERASE SUBUNIT A"/>
    <property type="match status" value="1"/>
</dbReference>
<dbReference type="InterPro" id="IPR020556">
    <property type="entry name" value="Amidase_CS"/>
</dbReference>
<feature type="domain" description="Amidase" evidence="1">
    <location>
        <begin position="35"/>
        <end position="446"/>
    </location>
</feature>
<dbReference type="AlphaFoldDB" id="M4RGH0"/>
<dbReference type="Gene3D" id="3.90.1300.10">
    <property type="entry name" value="Amidase signature (AS) domain"/>
    <property type="match status" value="1"/>
</dbReference>
<organism evidence="2 3">
    <name type="scientific">Bifidobacterium thermophilum RBL67</name>
    <dbReference type="NCBI Taxonomy" id="1254439"/>
    <lineage>
        <taxon>Bacteria</taxon>
        <taxon>Bacillati</taxon>
        <taxon>Actinomycetota</taxon>
        <taxon>Actinomycetes</taxon>
        <taxon>Bifidobacteriales</taxon>
        <taxon>Bifidobacteriaceae</taxon>
        <taxon>Bifidobacterium</taxon>
    </lineage>
</organism>
<dbReference type="InterPro" id="IPR036928">
    <property type="entry name" value="AS_sf"/>
</dbReference>
<dbReference type="SUPFAM" id="SSF75304">
    <property type="entry name" value="Amidase signature (AS) enzymes"/>
    <property type="match status" value="1"/>
</dbReference>